<proteinExistence type="predicted"/>
<evidence type="ECO:0000313" key="2">
    <source>
        <dbReference type="Proteomes" id="UP001458880"/>
    </source>
</evidence>
<dbReference type="EMBL" id="JASPKY010000410">
    <property type="protein sequence ID" value="KAK9701665.1"/>
    <property type="molecule type" value="Genomic_DNA"/>
</dbReference>
<sequence length="138" mass="15968">MTIIIRITSSIVKLEILIKIFGTKLMQNLRVCGLYNKIDSYGRAKHKHNTRLIRAETAKLYKIRKYKRYSITRRRRLQIDLCSDGKLHGVTFVCVLVANIQLLCAEQLSKENWGINNRRPSLRTYSSMPSTLTVTVAK</sequence>
<reference evidence="1 2" key="1">
    <citation type="journal article" date="2024" name="BMC Genomics">
        <title>De novo assembly and annotation of Popillia japonica's genome with initial clues to its potential as an invasive pest.</title>
        <authorList>
            <person name="Cucini C."/>
            <person name="Boschi S."/>
            <person name="Funari R."/>
            <person name="Cardaioli E."/>
            <person name="Iannotti N."/>
            <person name="Marturano G."/>
            <person name="Paoli F."/>
            <person name="Bruttini M."/>
            <person name="Carapelli A."/>
            <person name="Frati F."/>
            <person name="Nardi F."/>
        </authorList>
    </citation>
    <scope>NUCLEOTIDE SEQUENCE [LARGE SCALE GENOMIC DNA]</scope>
    <source>
        <strain evidence="1">DMR45628</strain>
    </source>
</reference>
<accession>A0AAW1JEE9</accession>
<dbReference type="Proteomes" id="UP001458880">
    <property type="component" value="Unassembled WGS sequence"/>
</dbReference>
<name>A0AAW1JEE9_POPJA</name>
<gene>
    <name evidence="1" type="ORF">QE152_g30454</name>
</gene>
<dbReference type="AlphaFoldDB" id="A0AAW1JEE9"/>
<protein>
    <submittedName>
        <fullName evidence="1">Uncharacterized protein</fullName>
    </submittedName>
</protein>
<comment type="caution">
    <text evidence="1">The sequence shown here is derived from an EMBL/GenBank/DDBJ whole genome shotgun (WGS) entry which is preliminary data.</text>
</comment>
<keyword evidence="2" id="KW-1185">Reference proteome</keyword>
<evidence type="ECO:0000313" key="1">
    <source>
        <dbReference type="EMBL" id="KAK9701665.1"/>
    </source>
</evidence>
<organism evidence="1 2">
    <name type="scientific">Popillia japonica</name>
    <name type="common">Japanese beetle</name>
    <dbReference type="NCBI Taxonomy" id="7064"/>
    <lineage>
        <taxon>Eukaryota</taxon>
        <taxon>Metazoa</taxon>
        <taxon>Ecdysozoa</taxon>
        <taxon>Arthropoda</taxon>
        <taxon>Hexapoda</taxon>
        <taxon>Insecta</taxon>
        <taxon>Pterygota</taxon>
        <taxon>Neoptera</taxon>
        <taxon>Endopterygota</taxon>
        <taxon>Coleoptera</taxon>
        <taxon>Polyphaga</taxon>
        <taxon>Scarabaeiformia</taxon>
        <taxon>Scarabaeidae</taxon>
        <taxon>Rutelinae</taxon>
        <taxon>Popillia</taxon>
    </lineage>
</organism>